<keyword evidence="4" id="KW-1185">Reference proteome</keyword>
<feature type="non-terminal residue" evidence="3">
    <location>
        <position position="1"/>
    </location>
</feature>
<dbReference type="PANTHER" id="PTHR43903">
    <property type="entry name" value="NEUROLIGIN"/>
    <property type="match status" value="1"/>
</dbReference>
<protein>
    <submittedName>
        <fullName evidence="3">CEL lipase</fullName>
    </submittedName>
</protein>
<evidence type="ECO:0000313" key="4">
    <source>
        <dbReference type="Proteomes" id="UP000530962"/>
    </source>
</evidence>
<dbReference type="InterPro" id="IPR002018">
    <property type="entry name" value="CarbesteraseB"/>
</dbReference>
<dbReference type="EMBL" id="VWZV01016231">
    <property type="protein sequence ID" value="NXI19176.1"/>
    <property type="molecule type" value="Genomic_DNA"/>
</dbReference>
<dbReference type="InterPro" id="IPR029058">
    <property type="entry name" value="AB_hydrolase_fold"/>
</dbReference>
<name>A0A7K9R7H6_IRECY</name>
<dbReference type="Proteomes" id="UP000530962">
    <property type="component" value="Unassembled WGS sequence"/>
</dbReference>
<evidence type="ECO:0000259" key="2">
    <source>
        <dbReference type="Pfam" id="PF00135"/>
    </source>
</evidence>
<feature type="domain" description="Carboxylesterase type B" evidence="2">
    <location>
        <begin position="1"/>
        <end position="284"/>
    </location>
</feature>
<dbReference type="Pfam" id="PF00135">
    <property type="entry name" value="COesterase"/>
    <property type="match status" value="1"/>
</dbReference>
<evidence type="ECO:0000256" key="1">
    <source>
        <dbReference type="ARBA" id="ARBA00005964"/>
    </source>
</evidence>
<comment type="caution">
    <text evidence="3">The sequence shown here is derived from an EMBL/GenBank/DDBJ whole genome shotgun (WGS) entry which is preliminary data.</text>
</comment>
<dbReference type="Gene3D" id="3.40.50.1820">
    <property type="entry name" value="alpha/beta hydrolase"/>
    <property type="match status" value="1"/>
</dbReference>
<dbReference type="SUPFAM" id="SSF53474">
    <property type="entry name" value="alpha/beta-Hydrolases"/>
    <property type="match status" value="1"/>
</dbReference>
<reference evidence="3 4" key="1">
    <citation type="submission" date="2019-09" db="EMBL/GenBank/DDBJ databases">
        <title>Bird 10,000 Genomes (B10K) Project - Family phase.</title>
        <authorList>
            <person name="Zhang G."/>
        </authorList>
    </citation>
    <scope>NUCLEOTIDE SEQUENCE [LARGE SCALE GENOMIC DNA]</scope>
    <source>
        <strain evidence="3">B10K-DU-001-26</strain>
        <tissue evidence="3">Muscle</tissue>
    </source>
</reference>
<dbReference type="InterPro" id="IPR051093">
    <property type="entry name" value="Neuroligin/BSAL"/>
</dbReference>
<gene>
    <name evidence="3" type="primary">Cel_1</name>
    <name evidence="3" type="ORF">IRECYA_R08285</name>
</gene>
<organism evidence="3 4">
    <name type="scientific">Irena cyanogastra</name>
    <name type="common">Philippine fairy-bluebird</name>
    <dbReference type="NCBI Taxonomy" id="175120"/>
    <lineage>
        <taxon>Eukaryota</taxon>
        <taxon>Metazoa</taxon>
        <taxon>Chordata</taxon>
        <taxon>Craniata</taxon>
        <taxon>Vertebrata</taxon>
        <taxon>Euteleostomi</taxon>
        <taxon>Archelosauria</taxon>
        <taxon>Archosauria</taxon>
        <taxon>Dinosauria</taxon>
        <taxon>Saurischia</taxon>
        <taxon>Theropoda</taxon>
        <taxon>Coelurosauria</taxon>
        <taxon>Aves</taxon>
        <taxon>Neognathae</taxon>
        <taxon>Neoaves</taxon>
        <taxon>Telluraves</taxon>
        <taxon>Australaves</taxon>
        <taxon>Passeriformes</taxon>
        <taxon>Corvoidea</taxon>
        <taxon>Irenidae</taxon>
        <taxon>Irena</taxon>
    </lineage>
</organism>
<sequence>QLGEKVGCPTDDTSILANCLRSSDPEALTLAYHLELINLPMPLVHTLALTPVVDGDFLPDVPENLFANAADIDYVAGVNDMDGHIFAGVDLPAINRPLVKVTANEVYDLVKGLTVDRGDAGANATYNIYTQSWGDKPDQEVVKKTVVALMTDYIFLIPTQLALDLHLQNANTGKTYSYVFSEPSRMPVYPSWVGADHADDLQYVFGKPFTTPLGYWPRHRTVSKAMIAYWTNFARSGDPNIGNSEVPVFWPAYTNESKYYVDINHSINKNSVKQDLRSDYVAFWNSVYLKLPQVAN</sequence>
<feature type="non-terminal residue" evidence="3">
    <location>
        <position position="296"/>
    </location>
</feature>
<comment type="similarity">
    <text evidence="1">Belongs to the type-B carboxylesterase/lipase family.</text>
</comment>
<proteinExistence type="inferred from homology"/>
<evidence type="ECO:0000313" key="3">
    <source>
        <dbReference type="EMBL" id="NXI19176.1"/>
    </source>
</evidence>
<accession>A0A7K9R7H6</accession>
<dbReference type="AlphaFoldDB" id="A0A7K9R7H6"/>